<dbReference type="PIRSF" id="PIRSF016896">
    <property type="entry name" value="GHMP_arc_MJ0969"/>
    <property type="match status" value="1"/>
</dbReference>
<dbReference type="GO" id="GO:0016301">
    <property type="term" value="F:kinase activity"/>
    <property type="evidence" value="ECO:0007669"/>
    <property type="project" value="UniProtKB-UniRule"/>
</dbReference>
<dbReference type="InterPro" id="IPR014721">
    <property type="entry name" value="Ribsml_uS5_D2-typ_fold_subgr"/>
</dbReference>
<dbReference type="PANTHER" id="PTHR42282">
    <property type="entry name" value="PANTOATE KINASE-RELATED"/>
    <property type="match status" value="1"/>
</dbReference>
<reference evidence="3 5" key="2">
    <citation type="journal article" date="2019" name="Nat. Microbiol.">
        <title>Wide diversity of methane and short-chain alkane metabolisms in uncultured archaea.</title>
        <authorList>
            <person name="Borrel G."/>
            <person name="Adam P.S."/>
            <person name="McKay L.J."/>
            <person name="Chen L.X."/>
            <person name="Sierra-Garcia I.N."/>
            <person name="Sieber C.M."/>
            <person name="Letourneur Q."/>
            <person name="Ghozlane A."/>
            <person name="Andersen G.L."/>
            <person name="Li W.J."/>
            <person name="Hallam S.J."/>
            <person name="Muyzer G."/>
            <person name="de Oliveira V.M."/>
            <person name="Inskeep W.P."/>
            <person name="Banfield J.F."/>
            <person name="Gribaldo S."/>
        </authorList>
    </citation>
    <scope>NUCLEOTIDE SEQUENCE [LARGE SCALE GENOMIC DNA]</scope>
    <source>
        <strain evidence="3">Verst-YHS</strain>
    </source>
</reference>
<dbReference type="UniPathway" id="UPA00241"/>
<keyword evidence="1" id="KW-0547">Nucleotide-binding</keyword>
<dbReference type="HAMAP" id="MF_02223">
    <property type="entry name" value="Pantoate_kinase"/>
    <property type="match status" value="1"/>
</dbReference>
<dbReference type="AlphaFoldDB" id="A0A520KGT2"/>
<feature type="domain" description="GHMP kinase N-terminal" evidence="2">
    <location>
        <begin position="78"/>
        <end position="147"/>
    </location>
</feature>
<comment type="catalytic activity">
    <reaction evidence="1">
        <text>(R)-pantoate + ATP = (R)-4-phosphopantoate + ADP + H(+)</text>
        <dbReference type="Rhea" id="RHEA:28246"/>
        <dbReference type="ChEBI" id="CHEBI:15378"/>
        <dbReference type="ChEBI" id="CHEBI:15980"/>
        <dbReference type="ChEBI" id="CHEBI:30616"/>
        <dbReference type="ChEBI" id="CHEBI:61294"/>
        <dbReference type="ChEBI" id="CHEBI:456216"/>
        <dbReference type="EC" id="2.7.1.169"/>
    </reaction>
</comment>
<comment type="caution">
    <text evidence="3">The sequence shown here is derived from an EMBL/GenBank/DDBJ whole genome shotgun (WGS) entry which is preliminary data.</text>
</comment>
<dbReference type="Proteomes" id="UP000316080">
    <property type="component" value="Unassembled WGS sequence"/>
</dbReference>
<proteinExistence type="inferred from homology"/>
<dbReference type="InterPro" id="IPR006204">
    <property type="entry name" value="GHMP_kinase_N_dom"/>
</dbReference>
<dbReference type="EMBL" id="QNVI01000045">
    <property type="protein sequence ID" value="TDA38641.1"/>
    <property type="molecule type" value="Genomic_DNA"/>
</dbReference>
<dbReference type="PANTHER" id="PTHR42282:SF1">
    <property type="entry name" value="PANTOATE KINASE"/>
    <property type="match status" value="1"/>
</dbReference>
<comment type="pathway">
    <text evidence="1">Cofactor biosynthesis; coenzyme A biosynthesis.</text>
</comment>
<dbReference type="InterPro" id="IPR012043">
    <property type="entry name" value="PoK"/>
</dbReference>
<sequence length="296" mass="33226">MIGESYVPAHITGFFRIHLSKDYLTTGSTGAGICLEAGVITHVDIKKSNKMKIKFLWNNEEKNNSIIHPILGFLVDNPIEIIIKQKSLLPIGYGYGMSGASTLGLVLAINKALGMPIKKEEAYNIAHILEVRRKTGFGDVIAQIVGGFEFRKKPGAPTFGEVIRLPDPNGWLVVTTPVKIMNTNKMINHKINKINEYGLICEKEFLNEPTIENFMKISRKFWENLGLIDNEIINIIKIYENLGLPYISIKKGIVYGIIDEDHCKKIFELKDLENPVLINKNGLIFIISKLSKIGAY</sequence>
<gene>
    <name evidence="4" type="ORF">DSO09_03970</name>
    <name evidence="3" type="ORF">EF809_00785</name>
</gene>
<reference evidence="4 6" key="1">
    <citation type="journal article" date="2019" name="Nat. Microbiol.">
        <title>Expanding anaerobic alkane metabolism in the domain of Archaea.</title>
        <authorList>
            <person name="Wang Y."/>
            <person name="Wegener G."/>
            <person name="Hou J."/>
            <person name="Wang F."/>
            <person name="Xiao X."/>
        </authorList>
    </citation>
    <scope>NUCLEOTIDE SEQUENCE [LARGE SCALE GENOMIC DNA]</scope>
    <source>
        <strain evidence="4">WYZ-LMO11</strain>
    </source>
</reference>
<dbReference type="Gene3D" id="3.30.230.10">
    <property type="match status" value="1"/>
</dbReference>
<keyword evidence="1" id="KW-0173">Coenzyme A biosynthesis</keyword>
<comment type="similarity">
    <text evidence="1">Belongs to the GHMP kinase family. PoK subfamily.</text>
</comment>
<dbReference type="GO" id="GO:0015937">
    <property type="term" value="P:coenzyme A biosynthetic process"/>
    <property type="evidence" value="ECO:0007669"/>
    <property type="project" value="UniProtKB-UniRule"/>
</dbReference>
<dbReference type="SUPFAM" id="SSF54211">
    <property type="entry name" value="Ribosomal protein S5 domain 2-like"/>
    <property type="match status" value="1"/>
</dbReference>
<evidence type="ECO:0000259" key="2">
    <source>
        <dbReference type="Pfam" id="PF00288"/>
    </source>
</evidence>
<protein>
    <recommendedName>
        <fullName evidence="1">Pantoate kinase</fullName>
        <shortName evidence="1">PoK</shortName>
        <ecNumber evidence="1">2.7.1.169</ecNumber>
    </recommendedName>
</protein>
<name>A0A520KGT2_9CREN</name>
<dbReference type="Pfam" id="PF00288">
    <property type="entry name" value="GHMP_kinases_N"/>
    <property type="match status" value="1"/>
</dbReference>
<dbReference type="EMBL" id="RXIH01000006">
    <property type="protein sequence ID" value="RZN57476.1"/>
    <property type="molecule type" value="Genomic_DNA"/>
</dbReference>
<organism evidence="3 5">
    <name type="scientific">Thermoproteota archaeon</name>
    <dbReference type="NCBI Taxonomy" id="2056631"/>
    <lineage>
        <taxon>Archaea</taxon>
        <taxon>Thermoproteota</taxon>
    </lineage>
</organism>
<dbReference type="GO" id="GO:0005524">
    <property type="term" value="F:ATP binding"/>
    <property type="evidence" value="ECO:0007669"/>
    <property type="project" value="UniProtKB-KW"/>
</dbReference>
<dbReference type="Proteomes" id="UP000317265">
    <property type="component" value="Unassembled WGS sequence"/>
</dbReference>
<evidence type="ECO:0000313" key="6">
    <source>
        <dbReference type="Proteomes" id="UP000317265"/>
    </source>
</evidence>
<evidence type="ECO:0000313" key="4">
    <source>
        <dbReference type="EMBL" id="TDA38641.1"/>
    </source>
</evidence>
<keyword evidence="1" id="KW-0808">Transferase</keyword>
<keyword evidence="1" id="KW-0418">Kinase</keyword>
<accession>A0A520KGT2</accession>
<keyword evidence="1" id="KW-0067">ATP-binding</keyword>
<dbReference type="InterPro" id="IPR020568">
    <property type="entry name" value="Ribosomal_Su5_D2-typ_SF"/>
</dbReference>
<evidence type="ECO:0000256" key="1">
    <source>
        <dbReference type="HAMAP-Rule" id="MF_02223"/>
    </source>
</evidence>
<evidence type="ECO:0000313" key="3">
    <source>
        <dbReference type="EMBL" id="RZN57476.1"/>
    </source>
</evidence>
<dbReference type="EC" id="2.7.1.169" evidence="1"/>
<evidence type="ECO:0000313" key="5">
    <source>
        <dbReference type="Proteomes" id="UP000316080"/>
    </source>
</evidence>
<comment type="function">
    <text evidence="1">Phosphorylates (R)-pantoate to form (R)-4-phosphopantoate in the CoA biosynthesis pathway.</text>
</comment>